<evidence type="ECO:0000313" key="1">
    <source>
        <dbReference type="EMBL" id="MDC2889709.1"/>
    </source>
</evidence>
<dbReference type="EMBL" id="JAQOMS010000002">
    <property type="protein sequence ID" value="MDC2889709.1"/>
    <property type="molecule type" value="Genomic_DNA"/>
</dbReference>
<sequence>MNDKMYIEQTDTVFDAIVVGSGITGGWAAKEFCERGLNTLMIERGRVVKHREDYPGEGKGPWEFPNRSKVDNLLVEQDFHQQKNVMRFTIALSIFLVTTENCLIRPKKVPTSPGLEPINSVVSPFCGIDKATDYVKTIF</sequence>
<proteinExistence type="predicted"/>
<dbReference type="Proteomes" id="UP001528411">
    <property type="component" value="Unassembled WGS sequence"/>
</dbReference>
<dbReference type="RefSeq" id="WP_272181089.1">
    <property type="nucleotide sequence ID" value="NZ_JAQOMS010000002.1"/>
</dbReference>
<organism evidence="1 2">
    <name type="scientific">Psychrosphaera algicola</name>
    <dbReference type="NCBI Taxonomy" id="3023714"/>
    <lineage>
        <taxon>Bacteria</taxon>
        <taxon>Pseudomonadati</taxon>
        <taxon>Pseudomonadota</taxon>
        <taxon>Gammaproteobacteria</taxon>
        <taxon>Alteromonadales</taxon>
        <taxon>Pseudoalteromonadaceae</taxon>
        <taxon>Psychrosphaera</taxon>
    </lineage>
</organism>
<dbReference type="InterPro" id="IPR036188">
    <property type="entry name" value="FAD/NAD-bd_sf"/>
</dbReference>
<dbReference type="Gene3D" id="3.50.50.60">
    <property type="entry name" value="FAD/NAD(P)-binding domain"/>
    <property type="match status" value="1"/>
</dbReference>
<evidence type="ECO:0000313" key="2">
    <source>
        <dbReference type="Proteomes" id="UP001528411"/>
    </source>
</evidence>
<accession>A0ABT5FDW4</accession>
<dbReference type="SUPFAM" id="SSF51905">
    <property type="entry name" value="FAD/NAD(P)-binding domain"/>
    <property type="match status" value="1"/>
</dbReference>
<reference evidence="1 2" key="1">
    <citation type="submission" date="2023-01" db="EMBL/GenBank/DDBJ databases">
        <title>Psychrosphaera sp. nov., isolated from marine algae.</title>
        <authorList>
            <person name="Bayburt H."/>
            <person name="Choi B.J."/>
            <person name="Kim J.M."/>
            <person name="Choi D.G."/>
            <person name="Jeon C.O."/>
        </authorList>
    </citation>
    <scope>NUCLEOTIDE SEQUENCE [LARGE SCALE GENOMIC DNA]</scope>
    <source>
        <strain evidence="1 2">G1-22</strain>
    </source>
</reference>
<comment type="caution">
    <text evidence="1">The sequence shown here is derived from an EMBL/GenBank/DDBJ whole genome shotgun (WGS) entry which is preliminary data.</text>
</comment>
<evidence type="ECO:0008006" key="3">
    <source>
        <dbReference type="Google" id="ProtNLM"/>
    </source>
</evidence>
<protein>
    <recommendedName>
        <fullName evidence="3">GMC family oxidoreductase</fullName>
    </recommendedName>
</protein>
<name>A0ABT5FDW4_9GAMM</name>
<keyword evidence="2" id="KW-1185">Reference proteome</keyword>
<gene>
    <name evidence="1" type="ORF">PN838_14130</name>
</gene>